<comment type="subcellular location">
    <subcellularLocation>
        <location evidence="1">Cell membrane</location>
        <topology evidence="1">Multi-pass membrane protein</topology>
    </subcellularLocation>
</comment>
<comment type="caution">
    <text evidence="8">The sequence shown here is derived from an EMBL/GenBank/DDBJ whole genome shotgun (WGS) entry which is preliminary data.</text>
</comment>
<gene>
    <name evidence="8" type="ORF">ABDK96_02985</name>
</gene>
<dbReference type="Pfam" id="PF02653">
    <property type="entry name" value="BPD_transp_2"/>
    <property type="match status" value="1"/>
</dbReference>
<dbReference type="Proteomes" id="UP001484097">
    <property type="component" value="Unassembled WGS sequence"/>
</dbReference>
<evidence type="ECO:0000256" key="4">
    <source>
        <dbReference type="ARBA" id="ARBA00022989"/>
    </source>
</evidence>
<protein>
    <submittedName>
        <fullName evidence="8">ABC transporter permease</fullName>
    </submittedName>
</protein>
<keyword evidence="2" id="KW-1003">Cell membrane</keyword>
<feature type="transmembrane region" description="Helical" evidence="7">
    <location>
        <begin position="263"/>
        <end position="281"/>
    </location>
</feature>
<feature type="transmembrane region" description="Helical" evidence="7">
    <location>
        <begin position="7"/>
        <end position="25"/>
    </location>
</feature>
<dbReference type="RefSeq" id="WP_347918827.1">
    <property type="nucleotide sequence ID" value="NZ_JBDXMX010000001.1"/>
</dbReference>
<accession>A0ABV0IGJ9</accession>
<name>A0ABV0IGJ9_9MICC</name>
<feature type="transmembrane region" description="Helical" evidence="7">
    <location>
        <begin position="204"/>
        <end position="225"/>
    </location>
</feature>
<feature type="transmembrane region" description="Helical" evidence="7">
    <location>
        <begin position="230"/>
        <end position="251"/>
    </location>
</feature>
<feature type="transmembrane region" description="Helical" evidence="7">
    <location>
        <begin position="178"/>
        <end position="198"/>
    </location>
</feature>
<evidence type="ECO:0000256" key="3">
    <source>
        <dbReference type="ARBA" id="ARBA00022692"/>
    </source>
</evidence>
<evidence type="ECO:0000256" key="7">
    <source>
        <dbReference type="SAM" id="Phobius"/>
    </source>
</evidence>
<evidence type="ECO:0000256" key="5">
    <source>
        <dbReference type="ARBA" id="ARBA00023136"/>
    </source>
</evidence>
<evidence type="ECO:0000313" key="9">
    <source>
        <dbReference type="Proteomes" id="UP001484097"/>
    </source>
</evidence>
<evidence type="ECO:0000256" key="2">
    <source>
        <dbReference type="ARBA" id="ARBA00022475"/>
    </source>
</evidence>
<keyword evidence="5 7" id="KW-0472">Membrane</keyword>
<dbReference type="EMBL" id="JBDXMX010000001">
    <property type="protein sequence ID" value="MEO9246640.1"/>
    <property type="molecule type" value="Genomic_DNA"/>
</dbReference>
<dbReference type="CDD" id="cd06574">
    <property type="entry name" value="TM_PBP1_branched-chain-AA_like"/>
    <property type="match status" value="1"/>
</dbReference>
<evidence type="ECO:0000313" key="8">
    <source>
        <dbReference type="EMBL" id="MEO9246640.1"/>
    </source>
</evidence>
<keyword evidence="9" id="KW-1185">Reference proteome</keyword>
<keyword evidence="3 7" id="KW-0812">Transmembrane</keyword>
<reference evidence="8 9" key="1">
    <citation type="submission" date="2024-05" db="EMBL/GenBank/DDBJ databases">
        <authorList>
            <person name="Yi C."/>
        </authorList>
    </citation>
    <scope>NUCLEOTIDE SEQUENCE [LARGE SCALE GENOMIC DNA]</scope>
    <source>
        <strain evidence="8 9">XS13</strain>
    </source>
</reference>
<feature type="compositionally biased region" description="Low complexity" evidence="6">
    <location>
        <begin position="308"/>
        <end position="326"/>
    </location>
</feature>
<keyword evidence="4 7" id="KW-1133">Transmembrane helix</keyword>
<dbReference type="PANTHER" id="PTHR32196:SF69">
    <property type="entry name" value="BRANCHED-CHAIN AMINO ACID TRANSPORT SYSTEM, PERMEASE PROTEIN"/>
    <property type="match status" value="1"/>
</dbReference>
<evidence type="ECO:0000256" key="6">
    <source>
        <dbReference type="SAM" id="MobiDB-lite"/>
    </source>
</evidence>
<organism evidence="8 9">
    <name type="scientific">Citricoccus nitrophenolicus</name>
    <dbReference type="NCBI Taxonomy" id="863575"/>
    <lineage>
        <taxon>Bacteria</taxon>
        <taxon>Bacillati</taxon>
        <taxon>Actinomycetota</taxon>
        <taxon>Actinomycetes</taxon>
        <taxon>Micrococcales</taxon>
        <taxon>Micrococcaceae</taxon>
        <taxon>Citricoccus</taxon>
    </lineage>
</organism>
<dbReference type="PANTHER" id="PTHR32196">
    <property type="entry name" value="ABC TRANSPORTER PERMEASE PROTEIN YPHD-RELATED-RELATED"/>
    <property type="match status" value="1"/>
</dbReference>
<feature type="region of interest" description="Disordered" evidence="6">
    <location>
        <begin position="295"/>
        <end position="326"/>
    </location>
</feature>
<feature type="transmembrane region" description="Helical" evidence="7">
    <location>
        <begin position="54"/>
        <end position="75"/>
    </location>
</feature>
<proteinExistence type="predicted"/>
<evidence type="ECO:0000256" key="1">
    <source>
        <dbReference type="ARBA" id="ARBA00004651"/>
    </source>
</evidence>
<feature type="transmembrane region" description="Helical" evidence="7">
    <location>
        <begin position="82"/>
        <end position="102"/>
    </location>
</feature>
<feature type="transmembrane region" description="Helical" evidence="7">
    <location>
        <begin position="122"/>
        <end position="148"/>
    </location>
</feature>
<dbReference type="InterPro" id="IPR001851">
    <property type="entry name" value="ABC_transp_permease"/>
</dbReference>
<sequence length="326" mass="33360">MTTAIELGVIYAIMALGVYVTFRILDFPDLTVDGSFTTGAAVAAISITHGVDPYLTFLMAFVAGFLAGVITGLLHTKGRINGLLAGILTQIALYSINLRIMAGPNVPLLGEDTALTPLDDAGLTSGLGTIAIFSAVAVLLGLALVWFLHTDIGLAMQATGDNERMIRSYGVNTDNQKILGLALSNGLVGLSGAVVAQYQGFADVGMGIGLIIAGLASVILGQAIFGTRTILVAVMAVIVGSVLYRVAIQLALMAGLDPNDMKLISAVLVVIALVVPQMPFFRRRKALTNRADPSGAVAAGAQAPPSPAVAEAATGTASATTPGGDR</sequence>